<evidence type="ECO:0000313" key="1">
    <source>
        <dbReference type="EMBL" id="DAE20283.1"/>
    </source>
</evidence>
<protein>
    <submittedName>
        <fullName evidence="1">Uncharacterized protein</fullName>
    </submittedName>
</protein>
<accession>A0A8S5QN92</accession>
<proteinExistence type="predicted"/>
<reference evidence="1" key="1">
    <citation type="journal article" date="2021" name="Proc. Natl. Acad. Sci. U.S.A.">
        <title>A Catalog of Tens of Thousands of Viruses from Human Metagenomes Reveals Hidden Associations with Chronic Diseases.</title>
        <authorList>
            <person name="Tisza M.J."/>
            <person name="Buck C.B."/>
        </authorList>
    </citation>
    <scope>NUCLEOTIDE SEQUENCE</scope>
    <source>
        <strain evidence="1">CtQad106</strain>
    </source>
</reference>
<sequence>MDCKNCKRPAKKCHGGNFSTPYTCRDCVPTKKPHEGPSIEYLPALNRCGKKIK</sequence>
<name>A0A8S5QN92_9CAUD</name>
<dbReference type="EMBL" id="BK015691">
    <property type="protein sequence ID" value="DAE20283.1"/>
    <property type="molecule type" value="Genomic_DNA"/>
</dbReference>
<organism evidence="1">
    <name type="scientific">Ackermannviridae sp. ctQad106</name>
    <dbReference type="NCBI Taxonomy" id="2826820"/>
    <lineage>
        <taxon>Viruses</taxon>
        <taxon>Duplodnaviria</taxon>
        <taxon>Heunggongvirae</taxon>
        <taxon>Uroviricota</taxon>
        <taxon>Caudoviricetes</taxon>
        <taxon>Pantevenvirales</taxon>
        <taxon>Ackermannviridae</taxon>
    </lineage>
</organism>